<evidence type="ECO:0000256" key="1">
    <source>
        <dbReference type="SAM" id="MobiDB-lite"/>
    </source>
</evidence>
<dbReference type="AlphaFoldDB" id="A0A368S3H9"/>
<evidence type="ECO:0000313" key="2">
    <source>
        <dbReference type="EMBL" id="RCV36976.1"/>
    </source>
</evidence>
<reference evidence="2" key="2">
    <citation type="submission" date="2015-07" db="EMBL/GenBank/DDBJ databases">
        <authorList>
            <person name="Noorani M."/>
        </authorList>
    </citation>
    <scope>NUCLEOTIDE SEQUENCE</scope>
    <source>
        <strain evidence="2">Yugu1</strain>
    </source>
</reference>
<name>A0A368S3H9_SETIT</name>
<dbReference type="InterPro" id="IPR036561">
    <property type="entry name" value="MAM33_sf"/>
</dbReference>
<dbReference type="STRING" id="4555.A0A368S3H9"/>
<dbReference type="OrthoDB" id="278212at2759"/>
<gene>
    <name evidence="2" type="ORF">SETIT_8G025300v2</name>
</gene>
<sequence length="201" mass="22047">MSATGQPHRRTTSLHSPSSDVPAAAENLRRGANDGGVLAAIRAELSHELASSTPSAPPSFHSQDAPDFVAVSDAPRVQDVLLHRRDDSEEVLVSALLSPPIFMGRVLMTRAALMKVFVSKPSATPVLRFDCGTHWVEEEGGDADYAIHAVRYHPIPGEAGEDKYERPEFRFCSSFVSISVQGQICFNWVARKIWLGRNRII</sequence>
<dbReference type="SUPFAM" id="SSF54529">
    <property type="entry name" value="Mitochondrial glycoprotein MAM33-like"/>
    <property type="match status" value="1"/>
</dbReference>
<feature type="region of interest" description="Disordered" evidence="1">
    <location>
        <begin position="1"/>
        <end position="29"/>
    </location>
</feature>
<dbReference type="EMBL" id="CM003535">
    <property type="protein sequence ID" value="RCV36976.1"/>
    <property type="molecule type" value="Genomic_DNA"/>
</dbReference>
<protein>
    <submittedName>
        <fullName evidence="2">Uncharacterized protein</fullName>
    </submittedName>
</protein>
<organism evidence="2">
    <name type="scientific">Setaria italica</name>
    <name type="common">Foxtail millet</name>
    <name type="synonym">Panicum italicum</name>
    <dbReference type="NCBI Taxonomy" id="4555"/>
    <lineage>
        <taxon>Eukaryota</taxon>
        <taxon>Viridiplantae</taxon>
        <taxon>Streptophyta</taxon>
        <taxon>Embryophyta</taxon>
        <taxon>Tracheophyta</taxon>
        <taxon>Spermatophyta</taxon>
        <taxon>Magnoliopsida</taxon>
        <taxon>Liliopsida</taxon>
        <taxon>Poales</taxon>
        <taxon>Poaceae</taxon>
        <taxon>PACMAD clade</taxon>
        <taxon>Panicoideae</taxon>
        <taxon>Panicodae</taxon>
        <taxon>Paniceae</taxon>
        <taxon>Cenchrinae</taxon>
        <taxon>Setaria</taxon>
    </lineage>
</organism>
<reference evidence="2" key="1">
    <citation type="journal article" date="2012" name="Nat. Biotechnol.">
        <title>Reference genome sequence of the model plant Setaria.</title>
        <authorList>
            <person name="Bennetzen J.L."/>
            <person name="Schmutz J."/>
            <person name="Wang H."/>
            <person name="Percifield R."/>
            <person name="Hawkins J."/>
            <person name="Pontaroli A.C."/>
            <person name="Estep M."/>
            <person name="Feng L."/>
            <person name="Vaughn J.N."/>
            <person name="Grimwood J."/>
            <person name="Jenkins J."/>
            <person name="Barry K."/>
            <person name="Lindquist E."/>
            <person name="Hellsten U."/>
            <person name="Deshpande S."/>
            <person name="Wang X."/>
            <person name="Wu X."/>
            <person name="Mitros T."/>
            <person name="Triplett J."/>
            <person name="Yang X."/>
            <person name="Ye C.Y."/>
            <person name="Mauro-Herrera M."/>
            <person name="Wang L."/>
            <person name="Li P."/>
            <person name="Sharma M."/>
            <person name="Sharma R."/>
            <person name="Ronald P.C."/>
            <person name="Panaud O."/>
            <person name="Kellogg E.A."/>
            <person name="Brutnell T.P."/>
            <person name="Doust A.N."/>
            <person name="Tuskan G.A."/>
            <person name="Rokhsar D."/>
            <person name="Devos K.M."/>
        </authorList>
    </citation>
    <scope>NUCLEOTIDE SEQUENCE [LARGE SCALE GENOMIC DNA]</scope>
    <source>
        <strain evidence="2">Yugu1</strain>
    </source>
</reference>
<accession>A0A368S3H9</accession>
<proteinExistence type="predicted"/>